<evidence type="ECO:0000256" key="1">
    <source>
        <dbReference type="ARBA" id="ARBA00005322"/>
    </source>
</evidence>
<gene>
    <name evidence="8" type="primary">flgM</name>
    <name evidence="8" type="ORF">FYJ75_01940</name>
</gene>
<dbReference type="GO" id="GO:0044781">
    <property type="term" value="P:bacterial-type flagellum organization"/>
    <property type="evidence" value="ECO:0007669"/>
    <property type="project" value="UniProtKB-KW"/>
</dbReference>
<keyword evidence="8" id="KW-0282">Flagellum</keyword>
<evidence type="ECO:0000313" key="9">
    <source>
        <dbReference type="Proteomes" id="UP000474024"/>
    </source>
</evidence>
<dbReference type="InterPro" id="IPR007412">
    <property type="entry name" value="FlgM"/>
</dbReference>
<evidence type="ECO:0000256" key="3">
    <source>
        <dbReference type="ARBA" id="ARBA00022491"/>
    </source>
</evidence>
<comment type="caution">
    <text evidence="8">The sequence shown here is derived from an EMBL/GenBank/DDBJ whole genome shotgun (WGS) entry which is preliminary data.</text>
</comment>
<evidence type="ECO:0000256" key="5">
    <source>
        <dbReference type="ARBA" id="ARBA00023015"/>
    </source>
</evidence>
<evidence type="ECO:0000259" key="7">
    <source>
        <dbReference type="Pfam" id="PF04316"/>
    </source>
</evidence>
<dbReference type="AlphaFoldDB" id="A0A6L5YMT7"/>
<dbReference type="EMBL" id="VUNI01000002">
    <property type="protein sequence ID" value="MST73794.1"/>
    <property type="molecule type" value="Genomic_DNA"/>
</dbReference>
<dbReference type="Proteomes" id="UP000474024">
    <property type="component" value="Unassembled WGS sequence"/>
</dbReference>
<protein>
    <recommendedName>
        <fullName evidence="2">Negative regulator of flagellin synthesis</fullName>
    </recommendedName>
</protein>
<keyword evidence="4" id="KW-1005">Bacterial flagellum biogenesis</keyword>
<keyword evidence="6" id="KW-0804">Transcription</keyword>
<comment type="similarity">
    <text evidence="1">Belongs to the FlgM family.</text>
</comment>
<name>A0A6L5YMT7_9FIRM</name>
<keyword evidence="8" id="KW-0966">Cell projection</keyword>
<keyword evidence="8" id="KW-0969">Cilium</keyword>
<keyword evidence="3" id="KW-0678">Repressor</keyword>
<dbReference type="NCBIfam" id="TIGR03824">
    <property type="entry name" value="FlgM_jcvi"/>
    <property type="match status" value="1"/>
</dbReference>
<dbReference type="InterPro" id="IPR031316">
    <property type="entry name" value="FlgM_C"/>
</dbReference>
<accession>A0A6L5YMT7</accession>
<feature type="domain" description="Anti-sigma-28 factor FlgM C-terminal" evidence="7">
    <location>
        <begin position="32"/>
        <end position="86"/>
    </location>
</feature>
<reference evidence="8 9" key="1">
    <citation type="submission" date="2019-08" db="EMBL/GenBank/DDBJ databases">
        <title>In-depth cultivation of the pig gut microbiome towards novel bacterial diversity and tailored functional studies.</title>
        <authorList>
            <person name="Wylensek D."/>
            <person name="Hitch T.C.A."/>
            <person name="Clavel T."/>
        </authorList>
    </citation>
    <scope>NUCLEOTIDE SEQUENCE [LARGE SCALE GENOMIC DNA]</scope>
    <source>
        <strain evidence="8 9">MUC/MUC-530-WT-4D</strain>
    </source>
</reference>
<dbReference type="Pfam" id="PF04316">
    <property type="entry name" value="FlgM"/>
    <property type="match status" value="1"/>
</dbReference>
<evidence type="ECO:0000313" key="8">
    <source>
        <dbReference type="EMBL" id="MST73794.1"/>
    </source>
</evidence>
<keyword evidence="5" id="KW-0805">Transcription regulation</keyword>
<proteinExistence type="inferred from homology"/>
<evidence type="ECO:0000256" key="4">
    <source>
        <dbReference type="ARBA" id="ARBA00022795"/>
    </source>
</evidence>
<organism evidence="8 9">
    <name type="scientific">Roseburia porci</name>
    <dbReference type="NCBI Taxonomy" id="2605790"/>
    <lineage>
        <taxon>Bacteria</taxon>
        <taxon>Bacillati</taxon>
        <taxon>Bacillota</taxon>
        <taxon>Clostridia</taxon>
        <taxon>Lachnospirales</taxon>
        <taxon>Lachnospiraceae</taxon>
        <taxon>Roseburia</taxon>
    </lineage>
</organism>
<dbReference type="GO" id="GO:0045892">
    <property type="term" value="P:negative regulation of DNA-templated transcription"/>
    <property type="evidence" value="ECO:0007669"/>
    <property type="project" value="InterPro"/>
</dbReference>
<sequence length="93" mass="10399">MRIDAYNQIAQIYGTQNISRTQKVQGSHSVRDEVSISQTGRDYQIAKSAVSESSDVREDKVAQLKAQVDSGTYHVEPGDFASKLIEKYQANMM</sequence>
<dbReference type="InterPro" id="IPR035890">
    <property type="entry name" value="Anti-sigma-28_factor_FlgM_sf"/>
</dbReference>
<evidence type="ECO:0000256" key="2">
    <source>
        <dbReference type="ARBA" id="ARBA00017823"/>
    </source>
</evidence>
<evidence type="ECO:0000256" key="6">
    <source>
        <dbReference type="ARBA" id="ARBA00023163"/>
    </source>
</evidence>
<keyword evidence="9" id="KW-1185">Reference proteome</keyword>
<dbReference type="SUPFAM" id="SSF101498">
    <property type="entry name" value="Anti-sigma factor FlgM"/>
    <property type="match status" value="1"/>
</dbReference>